<dbReference type="KEGG" id="acou:A5CBH24_02720"/>
<evidence type="ECO:0000313" key="3">
    <source>
        <dbReference type="EMBL" id="BBL02959.1"/>
    </source>
</evidence>
<dbReference type="Gene3D" id="3.40.1350.10">
    <property type="match status" value="1"/>
</dbReference>
<evidence type="ECO:0000313" key="4">
    <source>
        <dbReference type="Proteomes" id="UP000318946"/>
    </source>
</evidence>
<dbReference type="InterPro" id="IPR003509">
    <property type="entry name" value="UPF0102_YraN-like"/>
</dbReference>
<gene>
    <name evidence="3" type="ORF">A5CBH24_02720</name>
</gene>
<dbReference type="AlphaFoldDB" id="A0A4Y1WRT1"/>
<protein>
    <recommendedName>
        <fullName evidence="2">UPF0102 protein A5CBH24_02720</fullName>
    </recommendedName>
</protein>
<dbReference type="PANTHER" id="PTHR34039:SF1">
    <property type="entry name" value="UPF0102 PROTEIN YRAN"/>
    <property type="match status" value="1"/>
</dbReference>
<dbReference type="HAMAP" id="MF_00048">
    <property type="entry name" value="UPF0102"/>
    <property type="match status" value="1"/>
</dbReference>
<organism evidence="3 4">
    <name type="scientific">Alistipes communis</name>
    <dbReference type="NCBI Taxonomy" id="2585118"/>
    <lineage>
        <taxon>Bacteria</taxon>
        <taxon>Pseudomonadati</taxon>
        <taxon>Bacteroidota</taxon>
        <taxon>Bacteroidia</taxon>
        <taxon>Bacteroidales</taxon>
        <taxon>Rikenellaceae</taxon>
        <taxon>Alistipes</taxon>
    </lineage>
</organism>
<dbReference type="InterPro" id="IPR011335">
    <property type="entry name" value="Restrct_endonuc-II-like"/>
</dbReference>
<keyword evidence="4" id="KW-1185">Reference proteome</keyword>
<sequence length="123" mass="14290">MTFPPSADTGRRGEQAAVDYLRRAGFAILERNWRSGRYELDIVARRWDELHFIEVKTRRAGGLTTPEEAITPRKFASLRRAAEAYMTQHRVRLEPQFDLAAVDLFPDGSMNVRFTERAMECNW</sequence>
<evidence type="ECO:0000256" key="1">
    <source>
        <dbReference type="ARBA" id="ARBA00006738"/>
    </source>
</evidence>
<dbReference type="SUPFAM" id="SSF52980">
    <property type="entry name" value="Restriction endonuclease-like"/>
    <property type="match status" value="1"/>
</dbReference>
<dbReference type="GeneID" id="78340995"/>
<dbReference type="Proteomes" id="UP000318946">
    <property type="component" value="Chromosome"/>
</dbReference>
<dbReference type="InterPro" id="IPR011856">
    <property type="entry name" value="tRNA_endonuc-like_dom_sf"/>
</dbReference>
<evidence type="ECO:0000256" key="2">
    <source>
        <dbReference type="HAMAP-Rule" id="MF_00048"/>
    </source>
</evidence>
<dbReference type="OrthoDB" id="9802516at2"/>
<dbReference type="EMBL" id="AP019735">
    <property type="protein sequence ID" value="BBL02959.1"/>
    <property type="molecule type" value="Genomic_DNA"/>
</dbReference>
<dbReference type="GO" id="GO:0003676">
    <property type="term" value="F:nucleic acid binding"/>
    <property type="evidence" value="ECO:0007669"/>
    <property type="project" value="InterPro"/>
</dbReference>
<dbReference type="RefSeq" id="WP_141411955.1">
    <property type="nucleotide sequence ID" value="NZ_AP019735.1"/>
</dbReference>
<dbReference type="Pfam" id="PF02021">
    <property type="entry name" value="UPF0102"/>
    <property type="match status" value="1"/>
</dbReference>
<dbReference type="PANTHER" id="PTHR34039">
    <property type="entry name" value="UPF0102 PROTEIN YRAN"/>
    <property type="match status" value="1"/>
</dbReference>
<proteinExistence type="inferred from homology"/>
<name>A0A4Y1WRT1_9BACT</name>
<comment type="similarity">
    <text evidence="1 2">Belongs to the UPF0102 family.</text>
</comment>
<dbReference type="CDD" id="cd20736">
    <property type="entry name" value="PoNe_Nuclease"/>
    <property type="match status" value="1"/>
</dbReference>
<reference evidence="4" key="1">
    <citation type="submission" date="2019-06" db="EMBL/GenBank/DDBJ databases">
        <title>Alistipes onderdonkii subsp. vulgaris subsp. nov., Alistipes dispar sp. nov. and Alistipes communis sp. nov., isolated from human faeces, and creation of Alistipes onderdonkii subsp. onderdonkii subsp. nov.</title>
        <authorList>
            <person name="Sakamoto M."/>
            <person name="Ikeyama N."/>
            <person name="Ogata Y."/>
            <person name="Suda W."/>
            <person name="Iino T."/>
            <person name="Hattori M."/>
            <person name="Ohkuma M."/>
        </authorList>
    </citation>
    <scope>NUCLEOTIDE SEQUENCE [LARGE SCALE GENOMIC DNA]</scope>
    <source>
        <strain evidence="4">5CBH24</strain>
    </source>
</reference>
<accession>A0A4Y1WRT1</accession>